<dbReference type="InterPro" id="IPR000719">
    <property type="entry name" value="Prot_kinase_dom"/>
</dbReference>
<gene>
    <name evidence="6" type="ORF">F931_01593</name>
</gene>
<dbReference type="InterPro" id="IPR011009">
    <property type="entry name" value="Kinase-like_dom_sf"/>
</dbReference>
<dbReference type="InterPro" id="IPR008271">
    <property type="entry name" value="Ser/Thr_kinase_AS"/>
</dbReference>
<keyword evidence="4" id="KW-0067">ATP-binding</keyword>
<evidence type="ECO:0000256" key="1">
    <source>
        <dbReference type="ARBA" id="ARBA00022679"/>
    </source>
</evidence>
<sequence length="509" mass="59803">MNLYEYFKTNDLISKVGEFKLIQVGVKSGGNSNVLFFKQKNGEKEFAVKFLTEQSLSTRKLKRFVDEYFSLIQLPPHKNVVRQYHLDSFEYPSEAGNKIEISYIIMKKYSSSLKDKAVPDYDGLKILKQIGSGLKHLHNFGVIHRDIKPENIFYDDEIGEYVIGDFGIAHFDEEFVTKLSSTSPTERLANFSFSPEESTIRGYVANPSYDIYSFGQVIHWWYAGQASKGTRTPFVDDSSDPHLKALDKVVHNCIFNNPKQRFQCIDDIFSFFNDILSNKRDVYQRTYDLNNAITKTVPFIKSIETIDTLNRFESFYKNLNEFLIYEEFWWVDLNGDDLDFKGLVKIDNNKFLFSKFYEIEVEKIIFYKHDSRLYNNFFIVLTKPSEMFDIYDRDGNIKPREKSNYYKDIAILFDGKYYDPSLFQNKYFELPDGQVIDLTDHIFEERHRFLKPFAFLVCPKLAGPACGGNDIAAELLRTVRQNDELTEDDMNLYLRKIRKYHSSEFTMWD</sequence>
<dbReference type="PATRIC" id="fig|1217691.3.peg.1572"/>
<dbReference type="SUPFAM" id="SSF56112">
    <property type="entry name" value="Protein kinase-like (PK-like)"/>
    <property type="match status" value="1"/>
</dbReference>
<evidence type="ECO:0000313" key="7">
    <source>
        <dbReference type="Proteomes" id="UP000014024"/>
    </source>
</evidence>
<dbReference type="PANTHER" id="PTHR43289:SF33">
    <property type="entry name" value="SERINE_THREONINE KINASE 31"/>
    <property type="match status" value="1"/>
</dbReference>
<dbReference type="Proteomes" id="UP000014024">
    <property type="component" value="Unassembled WGS sequence"/>
</dbReference>
<dbReference type="AlphaFoldDB" id="R8YHI3"/>
<dbReference type="HOGENOM" id="CLU_509810_0_0_6"/>
<keyword evidence="2" id="KW-0547">Nucleotide-binding</keyword>
<dbReference type="SMART" id="SM00220">
    <property type="entry name" value="S_TKc"/>
    <property type="match status" value="1"/>
</dbReference>
<dbReference type="GO" id="GO:0004674">
    <property type="term" value="F:protein serine/threonine kinase activity"/>
    <property type="evidence" value="ECO:0007669"/>
    <property type="project" value="TreeGrafter"/>
</dbReference>
<protein>
    <recommendedName>
        <fullName evidence="5">Protein kinase domain-containing protein</fullName>
    </recommendedName>
</protein>
<comment type="caution">
    <text evidence="6">The sequence shown here is derived from an EMBL/GenBank/DDBJ whole genome shotgun (WGS) entry which is preliminary data.</text>
</comment>
<dbReference type="Gene3D" id="1.10.510.10">
    <property type="entry name" value="Transferase(Phosphotransferase) domain 1"/>
    <property type="match status" value="1"/>
</dbReference>
<organism evidence="6 7">
    <name type="scientific">Acinetobacter pittii ANC 4050</name>
    <dbReference type="NCBI Taxonomy" id="1217691"/>
    <lineage>
        <taxon>Bacteria</taxon>
        <taxon>Pseudomonadati</taxon>
        <taxon>Pseudomonadota</taxon>
        <taxon>Gammaproteobacteria</taxon>
        <taxon>Moraxellales</taxon>
        <taxon>Moraxellaceae</taxon>
        <taxon>Acinetobacter</taxon>
        <taxon>Acinetobacter calcoaceticus/baumannii complex</taxon>
    </lineage>
</organism>
<accession>R8YHI3</accession>
<dbReference type="EMBL" id="APQM01000007">
    <property type="protein sequence ID" value="EOQ68875.1"/>
    <property type="molecule type" value="Genomic_DNA"/>
</dbReference>
<evidence type="ECO:0000313" key="6">
    <source>
        <dbReference type="EMBL" id="EOQ68875.1"/>
    </source>
</evidence>
<feature type="domain" description="Protein kinase" evidence="5">
    <location>
        <begin position="20"/>
        <end position="300"/>
    </location>
</feature>
<dbReference type="PROSITE" id="PS00108">
    <property type="entry name" value="PROTEIN_KINASE_ST"/>
    <property type="match status" value="1"/>
</dbReference>
<evidence type="ECO:0000256" key="3">
    <source>
        <dbReference type="ARBA" id="ARBA00022777"/>
    </source>
</evidence>
<keyword evidence="3" id="KW-0418">Kinase</keyword>
<dbReference type="RefSeq" id="WP_016141601.1">
    <property type="nucleotide sequence ID" value="NZ_KB976987.1"/>
</dbReference>
<dbReference type="Pfam" id="PF00069">
    <property type="entry name" value="Pkinase"/>
    <property type="match status" value="1"/>
</dbReference>
<evidence type="ECO:0000259" key="5">
    <source>
        <dbReference type="PROSITE" id="PS50011"/>
    </source>
</evidence>
<name>R8YHI3_ACIPI</name>
<dbReference type="PROSITE" id="PS50011">
    <property type="entry name" value="PROTEIN_KINASE_DOM"/>
    <property type="match status" value="1"/>
</dbReference>
<reference evidence="6 7" key="1">
    <citation type="submission" date="2013-02" db="EMBL/GenBank/DDBJ databases">
        <title>The Genome Sequence of Acinetobacter sp. ANC 4050.</title>
        <authorList>
            <consortium name="The Broad Institute Genome Sequencing Platform"/>
            <consortium name="The Broad Institute Genome Sequencing Center for Infectious Disease"/>
            <person name="Cerqueira G."/>
            <person name="Feldgarden M."/>
            <person name="Courvalin P."/>
            <person name="Perichon B."/>
            <person name="Grillot-Courvalin C."/>
            <person name="Clermont D."/>
            <person name="Rocha E."/>
            <person name="Yoon E.-J."/>
            <person name="Nemec A."/>
            <person name="Walker B."/>
            <person name="Young S.K."/>
            <person name="Zeng Q."/>
            <person name="Gargeya S."/>
            <person name="Fitzgerald M."/>
            <person name="Haas B."/>
            <person name="Abouelleil A."/>
            <person name="Alvarado L."/>
            <person name="Arachchi H.M."/>
            <person name="Berlin A.M."/>
            <person name="Chapman S.B."/>
            <person name="Dewar J."/>
            <person name="Goldberg J."/>
            <person name="Griggs A."/>
            <person name="Gujja S."/>
            <person name="Hansen M."/>
            <person name="Howarth C."/>
            <person name="Imamovic A."/>
            <person name="Larimer J."/>
            <person name="McCowan C."/>
            <person name="Murphy C."/>
            <person name="Neiman D."/>
            <person name="Pearson M."/>
            <person name="Priest M."/>
            <person name="Roberts A."/>
            <person name="Saif S."/>
            <person name="Shea T."/>
            <person name="Sisk P."/>
            <person name="Sykes S."/>
            <person name="Wortman J."/>
            <person name="Nusbaum C."/>
            <person name="Birren B."/>
        </authorList>
    </citation>
    <scope>NUCLEOTIDE SEQUENCE [LARGE SCALE GENOMIC DNA]</scope>
    <source>
        <strain evidence="6 7">ANC 4050</strain>
    </source>
</reference>
<proteinExistence type="predicted"/>
<evidence type="ECO:0000256" key="4">
    <source>
        <dbReference type="ARBA" id="ARBA00022840"/>
    </source>
</evidence>
<dbReference type="PANTHER" id="PTHR43289">
    <property type="entry name" value="MITOGEN-ACTIVATED PROTEIN KINASE KINASE KINASE 20-RELATED"/>
    <property type="match status" value="1"/>
</dbReference>
<dbReference type="GO" id="GO:0005524">
    <property type="term" value="F:ATP binding"/>
    <property type="evidence" value="ECO:0007669"/>
    <property type="project" value="UniProtKB-KW"/>
</dbReference>
<keyword evidence="1" id="KW-0808">Transferase</keyword>
<evidence type="ECO:0000256" key="2">
    <source>
        <dbReference type="ARBA" id="ARBA00022741"/>
    </source>
</evidence>
<dbReference type="OrthoDB" id="9801841at2"/>